<feature type="compositionally biased region" description="Basic residues" evidence="2">
    <location>
        <begin position="46"/>
        <end position="58"/>
    </location>
</feature>
<feature type="compositionally biased region" description="Pro residues" evidence="2">
    <location>
        <begin position="27"/>
        <end position="37"/>
    </location>
</feature>
<dbReference type="InterPro" id="IPR029466">
    <property type="entry name" value="NAM-associated_C"/>
</dbReference>
<feature type="region of interest" description="Disordered" evidence="2">
    <location>
        <begin position="124"/>
        <end position="150"/>
    </location>
</feature>
<gene>
    <name evidence="4" type="ORF">PVAP13_1KG215210</name>
</gene>
<evidence type="ECO:0000259" key="3">
    <source>
        <dbReference type="Pfam" id="PF14303"/>
    </source>
</evidence>
<evidence type="ECO:0000256" key="1">
    <source>
        <dbReference type="SAM" id="Coils"/>
    </source>
</evidence>
<evidence type="ECO:0000313" key="5">
    <source>
        <dbReference type="Proteomes" id="UP000823388"/>
    </source>
</evidence>
<feature type="domain" description="No apical meristem-associated C-terminal" evidence="3">
    <location>
        <begin position="256"/>
        <end position="434"/>
    </location>
</feature>
<feature type="compositionally biased region" description="Basic and acidic residues" evidence="2">
    <location>
        <begin position="306"/>
        <end position="327"/>
    </location>
</feature>
<evidence type="ECO:0000313" key="4">
    <source>
        <dbReference type="EMBL" id="KAG2659848.1"/>
    </source>
</evidence>
<organism evidence="4 5">
    <name type="scientific">Panicum virgatum</name>
    <name type="common">Blackwell switchgrass</name>
    <dbReference type="NCBI Taxonomy" id="38727"/>
    <lineage>
        <taxon>Eukaryota</taxon>
        <taxon>Viridiplantae</taxon>
        <taxon>Streptophyta</taxon>
        <taxon>Embryophyta</taxon>
        <taxon>Tracheophyta</taxon>
        <taxon>Spermatophyta</taxon>
        <taxon>Magnoliopsida</taxon>
        <taxon>Liliopsida</taxon>
        <taxon>Poales</taxon>
        <taxon>Poaceae</taxon>
        <taxon>PACMAD clade</taxon>
        <taxon>Panicoideae</taxon>
        <taxon>Panicodae</taxon>
        <taxon>Paniceae</taxon>
        <taxon>Panicinae</taxon>
        <taxon>Panicum</taxon>
        <taxon>Panicum sect. Hiantes</taxon>
    </lineage>
</organism>
<feature type="compositionally biased region" description="Low complexity" evidence="2">
    <location>
        <begin position="12"/>
        <end position="26"/>
    </location>
</feature>
<evidence type="ECO:0000256" key="2">
    <source>
        <dbReference type="SAM" id="MobiDB-lite"/>
    </source>
</evidence>
<name>A0A8T0XLJ0_PANVG</name>
<reference evidence="4" key="1">
    <citation type="submission" date="2020-05" db="EMBL/GenBank/DDBJ databases">
        <title>WGS assembly of Panicum virgatum.</title>
        <authorList>
            <person name="Lovell J.T."/>
            <person name="Jenkins J."/>
            <person name="Shu S."/>
            <person name="Juenger T.E."/>
            <person name="Schmutz J."/>
        </authorList>
    </citation>
    <scope>NUCLEOTIDE SEQUENCE</scope>
    <source>
        <strain evidence="4">AP13</strain>
    </source>
</reference>
<dbReference type="PANTHER" id="PTHR45125:SF3">
    <property type="entry name" value="NO-APICAL-MERISTEM-ASSOCIATED CARBOXY-TERMINAL DOMAIN PROTEIN"/>
    <property type="match status" value="1"/>
</dbReference>
<dbReference type="Proteomes" id="UP000823388">
    <property type="component" value="Chromosome 1K"/>
</dbReference>
<feature type="compositionally biased region" description="Acidic residues" evidence="2">
    <location>
        <begin position="128"/>
        <end position="137"/>
    </location>
</feature>
<keyword evidence="1" id="KW-0175">Coiled coil</keyword>
<feature type="region of interest" description="Disordered" evidence="2">
    <location>
        <begin position="1"/>
        <end position="91"/>
    </location>
</feature>
<feature type="coiled-coil region" evidence="1">
    <location>
        <begin position="353"/>
        <end position="404"/>
    </location>
</feature>
<sequence>MPSMGTAPQLGPRAPWAVVPPRAAMMPPRPNAPPKPKIPTTGLAKAARKKPGPKKKKPSTLVASASTPTRNSSSSSNMAAPNCGTEEDTHDANNVFDGMSASAQSFSNMMDESVELENISLFQPLPSADEEHDEDDTLISPTRKRGHRSANYSSDEDVALIRAWEFVSLDAIAGVDQSSSTYWSRISEHFHRNANTTMSRTIGSLQHRWSTIQECCNKWKSCLAQVARQHPSGVPLQEQANLAQERYKAMDQQKHRPFTMQHCWTLLQNNQKWIDREFECPPKKPRSNCSSSTDFEAHEEDEGTDEMSKRPAGRKKEKDRSKKDAGGYKEAIQKMIESKEKLAVDKDSRWTEIKAIEERKVAIEERKVAAEERKAANEEERLRLKGEKARAQAAAEERKAAAKKKDEDQKIMFMDTSALDDTQRAYVEAMRAKILAKILGGSGSGSV</sequence>
<dbReference type="AlphaFoldDB" id="A0A8T0XLJ0"/>
<proteinExistence type="predicted"/>
<dbReference type="EMBL" id="CM029037">
    <property type="protein sequence ID" value="KAG2659848.1"/>
    <property type="molecule type" value="Genomic_DNA"/>
</dbReference>
<accession>A0A8T0XLJ0</accession>
<dbReference type="Pfam" id="PF14303">
    <property type="entry name" value="NAM-associated"/>
    <property type="match status" value="1"/>
</dbReference>
<keyword evidence="5" id="KW-1185">Reference proteome</keyword>
<dbReference type="PANTHER" id="PTHR45125">
    <property type="entry name" value="F21J9.4-RELATED"/>
    <property type="match status" value="1"/>
</dbReference>
<protein>
    <recommendedName>
        <fullName evidence="3">No apical meristem-associated C-terminal domain-containing protein</fullName>
    </recommendedName>
</protein>
<comment type="caution">
    <text evidence="4">The sequence shown here is derived from an EMBL/GenBank/DDBJ whole genome shotgun (WGS) entry which is preliminary data.</text>
</comment>
<feature type="compositionally biased region" description="Low complexity" evidence="2">
    <location>
        <begin position="63"/>
        <end position="82"/>
    </location>
</feature>
<feature type="region of interest" description="Disordered" evidence="2">
    <location>
        <begin position="281"/>
        <end position="328"/>
    </location>
</feature>